<name>A0A5C6GCH1_METRR</name>
<dbReference type="InterPro" id="IPR036602">
    <property type="entry name" value="tRNA_yW-synthesising-like_sf"/>
</dbReference>
<dbReference type="SUPFAM" id="SSF111278">
    <property type="entry name" value="SSo0622-like"/>
    <property type="match status" value="1"/>
</dbReference>
<dbReference type="GO" id="GO:0008168">
    <property type="term" value="F:methyltransferase activity"/>
    <property type="evidence" value="ECO:0007669"/>
    <property type="project" value="UniProtKB-KW"/>
</dbReference>
<keyword evidence="4" id="KW-0808">Transferase</keyword>
<dbReference type="Pfam" id="PF02676">
    <property type="entry name" value="TYW3"/>
    <property type="match status" value="1"/>
</dbReference>
<keyword evidence="6" id="KW-0819">tRNA processing</keyword>
<evidence type="ECO:0000256" key="8">
    <source>
        <dbReference type="ARBA" id="ARBA00049202"/>
    </source>
</evidence>
<protein>
    <recommendedName>
        <fullName evidence="2">tRNA(Phe) 7-[(3-amino-3-carboxypropyl)-4-demethylwyosine(37)-N(4)]-methyltransferase</fullName>
        <ecNumber evidence="2">2.1.1.282</ecNumber>
    </recommendedName>
    <alternativeName>
        <fullName evidence="7">tRNA(Phe) 7-((3-amino-3-carboxypropyl)-4-demethylwyosine(37)-N(4))-methyltransferase</fullName>
    </alternativeName>
</protein>
<dbReference type="Gene3D" id="3.30.1960.10">
    <property type="entry name" value="tRNA wybutosine-synthesizing-like"/>
    <property type="match status" value="1"/>
</dbReference>
<sequence>MAKQSDIPWHYHNKLHVVVAITESGKSTSYLSYSLLQAASKKSAVRTRGKWARVLRARLQGKDQIRKARKESTPARHTAQMRPRLHLPSPSSGFTERKTRILQQLAVPEAEYTDLSPKGTVDRRIRHLIDEINSTDGFVTTSSCAGRVSVFLEGRKTPTAADVDDHAVSQVAGVGGKGAGGTWLYVSHDPVEGSRDWLQELGLEKRDCSAAGERRLIHFKFEPMILHLLTASLAHAQLLLRSALQAGFRESGAINLISSDSQTTMPMVAIRSMGLGLESLIGYESAGRRYPLVSASYLQTLMDIGNERFAENTKRIERFRRAFEEALVLKAARLNAEGGEWEDPAARSERMRAEGLRRKALRADAVMAKSEERESQDDLYGGLH</sequence>
<evidence type="ECO:0000313" key="11">
    <source>
        <dbReference type="EMBL" id="TWU75109.1"/>
    </source>
</evidence>
<evidence type="ECO:0000256" key="6">
    <source>
        <dbReference type="ARBA" id="ARBA00022694"/>
    </source>
</evidence>
<comment type="catalytic activity">
    <reaction evidence="8">
        <text>4-demethyl-7-[(3S)-3-amino-3-carboxypropyl]wyosine(37) in tRNA(Phe) + S-adenosyl-L-methionine = 7-[(3S)-3-amino-3-carboxypropyl]wyosine(37) in tRNA(Phe) + S-adenosyl-L-homocysteine + H(+)</text>
        <dbReference type="Rhea" id="RHEA:36635"/>
        <dbReference type="Rhea" id="RHEA-COMP:10378"/>
        <dbReference type="Rhea" id="RHEA-COMP:10379"/>
        <dbReference type="ChEBI" id="CHEBI:15378"/>
        <dbReference type="ChEBI" id="CHEBI:57856"/>
        <dbReference type="ChEBI" id="CHEBI:59789"/>
        <dbReference type="ChEBI" id="CHEBI:73543"/>
        <dbReference type="ChEBI" id="CHEBI:73550"/>
        <dbReference type="EC" id="2.1.1.282"/>
    </reaction>
</comment>
<dbReference type="EC" id="2.1.1.282" evidence="2"/>
<proteinExistence type="inferred from homology"/>
<evidence type="ECO:0000256" key="9">
    <source>
        <dbReference type="SAM" id="MobiDB-lite"/>
    </source>
</evidence>
<evidence type="ECO:0000259" key="10">
    <source>
        <dbReference type="Pfam" id="PF02676"/>
    </source>
</evidence>
<accession>A0A5C6GCH1</accession>
<evidence type="ECO:0000256" key="1">
    <source>
        <dbReference type="ARBA" id="ARBA00008569"/>
    </source>
</evidence>
<dbReference type="GO" id="GO:0008033">
    <property type="term" value="P:tRNA processing"/>
    <property type="evidence" value="ECO:0007669"/>
    <property type="project" value="UniProtKB-KW"/>
</dbReference>
<dbReference type="PANTHER" id="PTHR48418:SF1">
    <property type="entry name" value="TRNA WYBUTOSINE-SYNTHESIZING PROTEIN 3"/>
    <property type="match status" value="1"/>
</dbReference>
<keyword evidence="3" id="KW-0489">Methyltransferase</keyword>
<feature type="domain" description="tRNA wybutosine-synthesizing protein" evidence="10">
    <location>
        <begin position="96"/>
        <end position="325"/>
    </location>
</feature>
<dbReference type="Proteomes" id="UP000317257">
    <property type="component" value="Unassembled WGS sequence"/>
</dbReference>
<evidence type="ECO:0000256" key="2">
    <source>
        <dbReference type="ARBA" id="ARBA00012750"/>
    </source>
</evidence>
<dbReference type="AlphaFoldDB" id="A0A5C6GCH1"/>
<organism evidence="11 12">
    <name type="scientific">Metarhizium rileyi (strain RCEF 4871)</name>
    <name type="common">Nomuraea rileyi</name>
    <dbReference type="NCBI Taxonomy" id="1649241"/>
    <lineage>
        <taxon>Eukaryota</taxon>
        <taxon>Fungi</taxon>
        <taxon>Dikarya</taxon>
        <taxon>Ascomycota</taxon>
        <taxon>Pezizomycotina</taxon>
        <taxon>Sordariomycetes</taxon>
        <taxon>Hypocreomycetidae</taxon>
        <taxon>Hypocreales</taxon>
        <taxon>Clavicipitaceae</taxon>
        <taxon>Metarhizium</taxon>
    </lineage>
</organism>
<comment type="caution">
    <text evidence="11">The sequence shown here is derived from an EMBL/GenBank/DDBJ whole genome shotgun (WGS) entry which is preliminary data.</text>
</comment>
<dbReference type="PANTHER" id="PTHR48418">
    <property type="entry name" value="TRNA WYBUTOSINE-SYNTHESIZING PROTEIN 3"/>
    <property type="match status" value="1"/>
</dbReference>
<evidence type="ECO:0000256" key="3">
    <source>
        <dbReference type="ARBA" id="ARBA00022603"/>
    </source>
</evidence>
<feature type="compositionally biased region" description="Basic and acidic residues" evidence="9">
    <location>
        <begin position="64"/>
        <end position="74"/>
    </location>
</feature>
<dbReference type="EMBL" id="SBHS01000008">
    <property type="protein sequence ID" value="TWU75109.1"/>
    <property type="molecule type" value="Genomic_DNA"/>
</dbReference>
<evidence type="ECO:0000256" key="7">
    <source>
        <dbReference type="ARBA" id="ARBA00030554"/>
    </source>
</evidence>
<keyword evidence="5" id="KW-0949">S-adenosyl-L-methionine</keyword>
<gene>
    <name evidence="11" type="ORF">ED733_001296</name>
</gene>
<dbReference type="InterPro" id="IPR003827">
    <property type="entry name" value="tRNA_yW-synthesising"/>
</dbReference>
<evidence type="ECO:0000256" key="4">
    <source>
        <dbReference type="ARBA" id="ARBA00022679"/>
    </source>
</evidence>
<evidence type="ECO:0000313" key="12">
    <source>
        <dbReference type="Proteomes" id="UP000317257"/>
    </source>
</evidence>
<dbReference type="GO" id="GO:0032259">
    <property type="term" value="P:methylation"/>
    <property type="evidence" value="ECO:0007669"/>
    <property type="project" value="UniProtKB-KW"/>
</dbReference>
<evidence type="ECO:0000256" key="5">
    <source>
        <dbReference type="ARBA" id="ARBA00022691"/>
    </source>
</evidence>
<reference evidence="12" key="1">
    <citation type="submission" date="2018-12" db="EMBL/GenBank/DDBJ databases">
        <title>The complete genome of Metarhizium rileyi, a key fungal pathogen of Lepidoptera.</title>
        <authorList>
            <person name="Binneck E."/>
            <person name="Lastra C.C.L."/>
            <person name="Sosa-Gomez D.R."/>
        </authorList>
    </citation>
    <scope>NUCLEOTIDE SEQUENCE [LARGE SCALE GENOMIC DNA]</scope>
    <source>
        <strain evidence="12">Cep018-CH2</strain>
    </source>
</reference>
<comment type="similarity">
    <text evidence="1">Belongs to the TYW3 family.</text>
</comment>
<feature type="region of interest" description="Disordered" evidence="9">
    <location>
        <begin position="64"/>
        <end position="94"/>
    </location>
</feature>